<dbReference type="Gene3D" id="3.40.50.2000">
    <property type="entry name" value="Glycogen Phosphorylase B"/>
    <property type="match status" value="2"/>
</dbReference>
<dbReference type="SUPFAM" id="SSF53756">
    <property type="entry name" value="UDP-Glycosyltransferase/glycogen phosphorylase"/>
    <property type="match status" value="1"/>
</dbReference>
<evidence type="ECO:0000259" key="1">
    <source>
        <dbReference type="Pfam" id="PF00534"/>
    </source>
</evidence>
<dbReference type="Pfam" id="PF00534">
    <property type="entry name" value="Glycos_transf_1"/>
    <property type="match status" value="1"/>
</dbReference>
<protein>
    <submittedName>
        <fullName evidence="3">Glycosyltransferase</fullName>
    </submittedName>
</protein>
<dbReference type="RefSeq" id="WP_224476600.1">
    <property type="nucleotide sequence ID" value="NZ_JAIUJS010000001.1"/>
</dbReference>
<organism evidence="3 4">
    <name type="scientific">Winogradskyella vincentii</name>
    <dbReference type="NCBI Taxonomy" id="2877122"/>
    <lineage>
        <taxon>Bacteria</taxon>
        <taxon>Pseudomonadati</taxon>
        <taxon>Bacteroidota</taxon>
        <taxon>Flavobacteriia</taxon>
        <taxon>Flavobacteriales</taxon>
        <taxon>Flavobacteriaceae</taxon>
        <taxon>Winogradskyella</taxon>
    </lineage>
</organism>
<dbReference type="InterPro" id="IPR001296">
    <property type="entry name" value="Glyco_trans_1"/>
</dbReference>
<dbReference type="EMBL" id="JAIUJS010000001">
    <property type="protein sequence ID" value="MCA0151624.1"/>
    <property type="molecule type" value="Genomic_DNA"/>
</dbReference>
<dbReference type="Pfam" id="PF13439">
    <property type="entry name" value="Glyco_transf_4"/>
    <property type="match status" value="1"/>
</dbReference>
<dbReference type="Proteomes" id="UP001198402">
    <property type="component" value="Unassembled WGS sequence"/>
</dbReference>
<evidence type="ECO:0000313" key="3">
    <source>
        <dbReference type="EMBL" id="MCA0151624.1"/>
    </source>
</evidence>
<evidence type="ECO:0000313" key="4">
    <source>
        <dbReference type="Proteomes" id="UP001198402"/>
    </source>
</evidence>
<reference evidence="4" key="1">
    <citation type="submission" date="2023-07" db="EMBL/GenBank/DDBJ databases">
        <authorList>
            <person name="Yue Y."/>
        </authorList>
    </citation>
    <scope>NUCLEOTIDE SEQUENCE [LARGE SCALE GENOMIC DNA]</scope>
    <source>
        <strain evidence="4">2Y89</strain>
    </source>
</reference>
<gene>
    <name evidence="3" type="ORF">LBV24_00245</name>
</gene>
<dbReference type="CDD" id="cd03811">
    <property type="entry name" value="GT4_GT28_WabH-like"/>
    <property type="match status" value="1"/>
</dbReference>
<feature type="domain" description="Glycosyl transferase family 1" evidence="1">
    <location>
        <begin position="185"/>
        <end position="343"/>
    </location>
</feature>
<sequence>MQSNHKKRICIVTRSLSEGGADRVASLQSIMLDKFGYEVFIVTILNAISYPYKGELFNLGEIKEKNDTIFGRFNRFLLLNKFLKAKKIDIVIDHRVRIKPFSEYIISTFIYPKDTIYIVHNHTINLYFPPFKWLTKIVYRKSKAIVSVSDKIEKLILKNYRFKNLATIYNPVDFNYIERCKVEPVNLSTPFVFWYGRFEDEQKNLSLLLDAYHKSNLSSRGIKLVLMGNGKDKDKILSKMEKLGIAKSVILLPFSSNPFNHIYNSKFTVLSSRYEGFPMTVLESLACGKPVVSVKYDNYEDGVLLDRYNGVLVENHNSKALAEGLDLLVEDEKLYLSCCDKARSSVESFSMEAIALKWQNLIES</sequence>
<dbReference type="PANTHER" id="PTHR12526">
    <property type="entry name" value="GLYCOSYLTRANSFERASE"/>
    <property type="match status" value="1"/>
</dbReference>
<proteinExistence type="predicted"/>
<keyword evidence="4" id="KW-1185">Reference proteome</keyword>
<dbReference type="InterPro" id="IPR028098">
    <property type="entry name" value="Glyco_trans_4-like_N"/>
</dbReference>
<evidence type="ECO:0000259" key="2">
    <source>
        <dbReference type="Pfam" id="PF13439"/>
    </source>
</evidence>
<comment type="caution">
    <text evidence="3">The sequence shown here is derived from an EMBL/GenBank/DDBJ whole genome shotgun (WGS) entry which is preliminary data.</text>
</comment>
<name>A0ABS7XVF6_9FLAO</name>
<feature type="domain" description="Glycosyltransferase subfamily 4-like N-terminal" evidence="2">
    <location>
        <begin position="19"/>
        <end position="174"/>
    </location>
</feature>
<accession>A0ABS7XVF6</accession>